<keyword evidence="5" id="KW-1185">Reference proteome</keyword>
<comment type="similarity">
    <text evidence="1">Belongs to the transferase hexapeptide repeat family.</text>
</comment>
<reference evidence="4 5" key="1">
    <citation type="submission" date="2023-08" db="EMBL/GenBank/DDBJ databases">
        <title>Black Yeasts Isolated from many extreme environments.</title>
        <authorList>
            <person name="Coleine C."/>
            <person name="Stajich J.E."/>
            <person name="Selbmann L."/>
        </authorList>
    </citation>
    <scope>NUCLEOTIDE SEQUENCE [LARGE SCALE GENOMIC DNA]</scope>
    <source>
        <strain evidence="4 5">CCFEE 5885</strain>
    </source>
</reference>
<evidence type="ECO:0000259" key="3">
    <source>
        <dbReference type="Pfam" id="PF12464"/>
    </source>
</evidence>
<dbReference type="PANTHER" id="PTHR23416:SF76">
    <property type="entry name" value="ZN(II)2CYS6 TRANSCRIPTION FACTOR (EUROFUNG)"/>
    <property type="match status" value="1"/>
</dbReference>
<keyword evidence="2" id="KW-0808">Transferase</keyword>
<dbReference type="PANTHER" id="PTHR23416">
    <property type="entry name" value="SIALIC ACID SYNTHASE-RELATED"/>
    <property type="match status" value="1"/>
</dbReference>
<evidence type="ECO:0000313" key="4">
    <source>
        <dbReference type="EMBL" id="KAK5094608.1"/>
    </source>
</evidence>
<evidence type="ECO:0000256" key="1">
    <source>
        <dbReference type="ARBA" id="ARBA00007274"/>
    </source>
</evidence>
<dbReference type="InterPro" id="IPR051159">
    <property type="entry name" value="Hexapeptide_acetyltransf"/>
</dbReference>
<protein>
    <recommendedName>
        <fullName evidence="3">Maltose/galactoside acetyltransferase domain-containing protein</fullName>
    </recommendedName>
</protein>
<dbReference type="InterPro" id="IPR024688">
    <property type="entry name" value="Mac_dom"/>
</dbReference>
<proteinExistence type="inferred from homology"/>
<sequence>MRWEYQDKDAVLWSITATATTATPYSSYEPTSKDASRTFTKEDVECSKMLRGAQYNYFNPTLENERQRCANTLLRYNNACQLDSGVGKPEQQNMLRKVFLPSEDTTHSFVASLKGHEGSLGPSVRIEPGFDCTYGYNIKMYDSVFIRKNTPIDDSAKVRSGRGRGLERVLRF</sequence>
<dbReference type="Proteomes" id="UP001345013">
    <property type="component" value="Unassembled WGS sequence"/>
</dbReference>
<accession>A0ABR0KER8</accession>
<name>A0ABR0KER8_9EURO</name>
<dbReference type="EMBL" id="JAVRRG010000033">
    <property type="protein sequence ID" value="KAK5094608.1"/>
    <property type="molecule type" value="Genomic_DNA"/>
</dbReference>
<dbReference type="Pfam" id="PF12464">
    <property type="entry name" value="Mac"/>
    <property type="match status" value="1"/>
</dbReference>
<evidence type="ECO:0000256" key="2">
    <source>
        <dbReference type="ARBA" id="ARBA00022679"/>
    </source>
</evidence>
<feature type="domain" description="Maltose/galactoside acetyltransferase" evidence="3">
    <location>
        <begin position="48"/>
        <end position="99"/>
    </location>
</feature>
<comment type="caution">
    <text evidence="4">The sequence shown here is derived from an EMBL/GenBank/DDBJ whole genome shotgun (WGS) entry which is preliminary data.</text>
</comment>
<evidence type="ECO:0000313" key="5">
    <source>
        <dbReference type="Proteomes" id="UP001345013"/>
    </source>
</evidence>
<dbReference type="Gene3D" id="2.160.10.10">
    <property type="entry name" value="Hexapeptide repeat proteins"/>
    <property type="match status" value="1"/>
</dbReference>
<organism evidence="4 5">
    <name type="scientific">Lithohypha guttulata</name>
    <dbReference type="NCBI Taxonomy" id="1690604"/>
    <lineage>
        <taxon>Eukaryota</taxon>
        <taxon>Fungi</taxon>
        <taxon>Dikarya</taxon>
        <taxon>Ascomycota</taxon>
        <taxon>Pezizomycotina</taxon>
        <taxon>Eurotiomycetes</taxon>
        <taxon>Chaetothyriomycetidae</taxon>
        <taxon>Chaetothyriales</taxon>
        <taxon>Trichomeriaceae</taxon>
        <taxon>Lithohypha</taxon>
    </lineage>
</organism>
<gene>
    <name evidence="4" type="ORF">LTR24_003549</name>
</gene>